<reference evidence="8 9" key="1">
    <citation type="submission" date="2018-06" db="EMBL/GenBank/DDBJ databases">
        <authorList>
            <consortium name="Pathogen Informatics"/>
            <person name="Doyle S."/>
        </authorList>
    </citation>
    <scope>NUCLEOTIDE SEQUENCE [LARGE SCALE GENOMIC DNA]</scope>
    <source>
        <strain evidence="8 9">NCTC11820</strain>
    </source>
</reference>
<name>A0A2X3AU32_9ACTO</name>
<organism evidence="8 9">
    <name type="scientific">Mobiluncus curtisii</name>
    <dbReference type="NCBI Taxonomy" id="2051"/>
    <lineage>
        <taxon>Bacteria</taxon>
        <taxon>Bacillati</taxon>
        <taxon>Actinomycetota</taxon>
        <taxon>Actinomycetes</taxon>
        <taxon>Actinomycetales</taxon>
        <taxon>Actinomycetaceae</taxon>
        <taxon>Mobiluncus</taxon>
    </lineage>
</organism>
<dbReference type="Proteomes" id="UP000553981">
    <property type="component" value="Unassembled WGS sequence"/>
</dbReference>
<evidence type="ECO:0000256" key="2">
    <source>
        <dbReference type="ARBA" id="ARBA00007118"/>
    </source>
</evidence>
<dbReference type="GO" id="GO:0016491">
    <property type="term" value="F:oxidoreductase activity"/>
    <property type="evidence" value="ECO:0007669"/>
    <property type="project" value="UniProtKB-KW"/>
</dbReference>
<dbReference type="SUPFAM" id="SSF55469">
    <property type="entry name" value="FMN-dependent nitroreductase-like"/>
    <property type="match status" value="1"/>
</dbReference>
<keyword evidence="4" id="KW-0288">FMN</keyword>
<dbReference type="EMBL" id="JABCUI010000003">
    <property type="protein sequence ID" value="NMW87562.1"/>
    <property type="molecule type" value="Genomic_DNA"/>
</dbReference>
<dbReference type="AlphaFoldDB" id="A0A2X3AU32"/>
<protein>
    <submittedName>
        <fullName evidence="7 8">Nitroreductase</fullName>
    </submittedName>
</protein>
<comment type="similarity">
    <text evidence="2">Belongs to the nitroreductase family.</text>
</comment>
<evidence type="ECO:0000259" key="6">
    <source>
        <dbReference type="Pfam" id="PF00881"/>
    </source>
</evidence>
<evidence type="ECO:0000313" key="10">
    <source>
        <dbReference type="Proteomes" id="UP000553981"/>
    </source>
</evidence>
<evidence type="ECO:0000256" key="4">
    <source>
        <dbReference type="ARBA" id="ARBA00022643"/>
    </source>
</evidence>
<accession>A0A2X3AU32</accession>
<evidence type="ECO:0000313" key="7">
    <source>
        <dbReference type="EMBL" id="NMW87562.1"/>
    </source>
</evidence>
<evidence type="ECO:0000256" key="3">
    <source>
        <dbReference type="ARBA" id="ARBA00022630"/>
    </source>
</evidence>
<comment type="cofactor">
    <cofactor evidence="1">
        <name>FMN</name>
        <dbReference type="ChEBI" id="CHEBI:58210"/>
    </cofactor>
</comment>
<proteinExistence type="inferred from homology"/>
<evidence type="ECO:0000256" key="5">
    <source>
        <dbReference type="ARBA" id="ARBA00023002"/>
    </source>
</evidence>
<dbReference type="Pfam" id="PF00881">
    <property type="entry name" value="Nitroreductase"/>
    <property type="match status" value="1"/>
</dbReference>
<dbReference type="InterPro" id="IPR000415">
    <property type="entry name" value="Nitroreductase-like"/>
</dbReference>
<feature type="domain" description="Nitroreductase" evidence="6">
    <location>
        <begin position="8"/>
        <end position="213"/>
    </location>
</feature>
<keyword evidence="3" id="KW-0285">Flavoprotein</keyword>
<dbReference type="EMBL" id="UASJ01000001">
    <property type="protein sequence ID" value="SQB65000.1"/>
    <property type="molecule type" value="Genomic_DNA"/>
</dbReference>
<dbReference type="Proteomes" id="UP000250245">
    <property type="component" value="Unassembled WGS sequence"/>
</dbReference>
<keyword evidence="5" id="KW-0560">Oxidoreductase</keyword>
<dbReference type="PANTHER" id="PTHR43673:SF2">
    <property type="entry name" value="NITROREDUCTASE"/>
    <property type="match status" value="1"/>
</dbReference>
<sequence>MEFSELLQARYSVRAYLDKPVEPEVLQAVLDDARHCASWSNTRGYVLAVATGERLERIRADYASHAETGSGMLRGRLGAYLRALREGKLPQADFKTWGKYPPELRKRQVANGKRYYTHLGIERGDETGRVQQLRQNLEMFQAPVGIYVFVHRALLPFSAQDTGLMLSTLMLAAANRGLGTVAIGTLATWRKPVDKEFYIPKDYGLITGLAMGYPDPDAPVNAYRAEHPPLTLAEPRHV</sequence>
<dbReference type="CDD" id="cd02136">
    <property type="entry name" value="PnbA_NfnB-like"/>
    <property type="match status" value="1"/>
</dbReference>
<dbReference type="GeneID" id="55565422"/>
<dbReference type="RefSeq" id="WP_013189292.1">
    <property type="nucleotide sequence ID" value="NZ_CP068112.1"/>
</dbReference>
<dbReference type="InterPro" id="IPR029479">
    <property type="entry name" value="Nitroreductase"/>
</dbReference>
<gene>
    <name evidence="7" type="ORF">HHJ67_07330</name>
    <name evidence="8" type="ORF">NCTC11820_01289</name>
</gene>
<dbReference type="OMA" id="YYEAMNI"/>
<dbReference type="PANTHER" id="PTHR43673">
    <property type="entry name" value="NAD(P)H NITROREDUCTASE YDGI-RELATED"/>
    <property type="match status" value="1"/>
</dbReference>
<evidence type="ECO:0000256" key="1">
    <source>
        <dbReference type="ARBA" id="ARBA00001917"/>
    </source>
</evidence>
<evidence type="ECO:0000313" key="8">
    <source>
        <dbReference type="EMBL" id="SQB65000.1"/>
    </source>
</evidence>
<evidence type="ECO:0000313" key="9">
    <source>
        <dbReference type="Proteomes" id="UP000250245"/>
    </source>
</evidence>
<reference evidence="7 10" key="2">
    <citation type="submission" date="2020-04" db="EMBL/GenBank/DDBJ databases">
        <title>Antimicrobial susceptibility and clonality of vaginal-derived multi-drug resistant Mobiluncus isolates in China.</title>
        <authorList>
            <person name="Zhang X."/>
        </authorList>
    </citation>
    <scope>NUCLEOTIDE SEQUENCE [LARGE SCALE GENOMIC DNA]</scope>
    <source>
        <strain evidence="7 10">19</strain>
    </source>
</reference>
<dbReference type="Gene3D" id="3.40.109.10">
    <property type="entry name" value="NADH Oxidase"/>
    <property type="match status" value="1"/>
</dbReference>